<gene>
    <name evidence="1" type="ORF">HNY73_017206</name>
</gene>
<sequence>MKSAVFRMHTKANNDLSSLVTFDANLFFVKFSISANFLDKQPAARKDDTFHESGNEKLDKAIIVDAAAERDAELFKIYIYNNIFTKD</sequence>
<reference evidence="1" key="2">
    <citation type="submission" date="2020-06" db="EMBL/GenBank/DDBJ databases">
        <authorList>
            <person name="Sheffer M."/>
        </authorList>
    </citation>
    <scope>NUCLEOTIDE SEQUENCE</scope>
</reference>
<dbReference type="Proteomes" id="UP000807504">
    <property type="component" value="Unassembled WGS sequence"/>
</dbReference>
<dbReference type="AlphaFoldDB" id="A0A8T0ER59"/>
<protein>
    <submittedName>
        <fullName evidence="1">Uncharacterized protein</fullName>
    </submittedName>
</protein>
<keyword evidence="2" id="KW-1185">Reference proteome</keyword>
<accession>A0A8T0ER59</accession>
<evidence type="ECO:0000313" key="1">
    <source>
        <dbReference type="EMBL" id="KAF8774679.1"/>
    </source>
</evidence>
<proteinExistence type="predicted"/>
<dbReference type="EMBL" id="JABXBU010002227">
    <property type="protein sequence ID" value="KAF8774679.1"/>
    <property type="molecule type" value="Genomic_DNA"/>
</dbReference>
<reference evidence="1" key="1">
    <citation type="journal article" date="2020" name="bioRxiv">
        <title>Chromosome-level reference genome of the European wasp spider Argiope bruennichi: a resource for studies on range expansion and evolutionary adaptation.</title>
        <authorList>
            <person name="Sheffer M.M."/>
            <person name="Hoppe A."/>
            <person name="Krehenwinkel H."/>
            <person name="Uhl G."/>
            <person name="Kuss A.W."/>
            <person name="Jensen L."/>
            <person name="Jensen C."/>
            <person name="Gillespie R.G."/>
            <person name="Hoff K.J."/>
            <person name="Prost S."/>
        </authorList>
    </citation>
    <scope>NUCLEOTIDE SEQUENCE</scope>
</reference>
<comment type="caution">
    <text evidence="1">The sequence shown here is derived from an EMBL/GenBank/DDBJ whole genome shotgun (WGS) entry which is preliminary data.</text>
</comment>
<organism evidence="1 2">
    <name type="scientific">Argiope bruennichi</name>
    <name type="common">Wasp spider</name>
    <name type="synonym">Aranea bruennichi</name>
    <dbReference type="NCBI Taxonomy" id="94029"/>
    <lineage>
        <taxon>Eukaryota</taxon>
        <taxon>Metazoa</taxon>
        <taxon>Ecdysozoa</taxon>
        <taxon>Arthropoda</taxon>
        <taxon>Chelicerata</taxon>
        <taxon>Arachnida</taxon>
        <taxon>Araneae</taxon>
        <taxon>Araneomorphae</taxon>
        <taxon>Entelegynae</taxon>
        <taxon>Araneoidea</taxon>
        <taxon>Araneidae</taxon>
        <taxon>Argiope</taxon>
    </lineage>
</organism>
<name>A0A8T0ER59_ARGBR</name>
<evidence type="ECO:0000313" key="2">
    <source>
        <dbReference type="Proteomes" id="UP000807504"/>
    </source>
</evidence>